<evidence type="ECO:0000256" key="8">
    <source>
        <dbReference type="SAM" id="Phobius"/>
    </source>
</evidence>
<feature type="transmembrane region" description="Helical" evidence="8">
    <location>
        <begin position="299"/>
        <end position="321"/>
    </location>
</feature>
<evidence type="ECO:0000256" key="2">
    <source>
        <dbReference type="ARBA" id="ARBA00008537"/>
    </source>
</evidence>
<feature type="transmembrane region" description="Helical" evidence="8">
    <location>
        <begin position="142"/>
        <end position="163"/>
    </location>
</feature>
<evidence type="ECO:0000259" key="9">
    <source>
        <dbReference type="PROSITE" id="PS50850"/>
    </source>
</evidence>
<evidence type="ECO:0000256" key="5">
    <source>
        <dbReference type="ARBA" id="ARBA00022692"/>
    </source>
</evidence>
<dbReference type="InterPro" id="IPR011701">
    <property type="entry name" value="MFS"/>
</dbReference>
<feature type="transmembrane region" description="Helical" evidence="8">
    <location>
        <begin position="169"/>
        <end position="189"/>
    </location>
</feature>
<dbReference type="InterPro" id="IPR036259">
    <property type="entry name" value="MFS_trans_sf"/>
</dbReference>
<dbReference type="SUPFAM" id="SSF103473">
    <property type="entry name" value="MFS general substrate transporter"/>
    <property type="match status" value="1"/>
</dbReference>
<evidence type="ECO:0000256" key="3">
    <source>
        <dbReference type="ARBA" id="ARBA00022448"/>
    </source>
</evidence>
<dbReference type="EMBL" id="JNHM01000001">
    <property type="protein sequence ID" value="KDS56938.1"/>
    <property type="molecule type" value="Genomic_DNA"/>
</dbReference>
<dbReference type="PATRIC" id="fig|1339352.3.peg.4"/>
<keyword evidence="5 8" id="KW-0812">Transmembrane</keyword>
<dbReference type="NCBIfam" id="TIGR00711">
    <property type="entry name" value="efflux_EmrB"/>
    <property type="match status" value="1"/>
</dbReference>
<gene>
    <name evidence="10" type="ORF">M099_0004</name>
</gene>
<feature type="transmembrane region" description="Helical" evidence="8">
    <location>
        <begin position="404"/>
        <end position="422"/>
    </location>
</feature>
<dbReference type="RefSeq" id="WP_032952182.1">
    <property type="nucleotide sequence ID" value="NZ_JNHM01000001.1"/>
</dbReference>
<feature type="transmembrane region" description="Helical" evidence="8">
    <location>
        <begin position="81"/>
        <end position="104"/>
    </location>
</feature>
<dbReference type="InterPro" id="IPR004638">
    <property type="entry name" value="EmrB-like"/>
</dbReference>
<dbReference type="PANTHER" id="PTHR42718:SF9">
    <property type="entry name" value="MAJOR FACILITATOR SUPERFAMILY MULTIDRUG TRANSPORTER MFSC"/>
    <property type="match status" value="1"/>
</dbReference>
<dbReference type="Gene3D" id="1.20.1250.20">
    <property type="entry name" value="MFS general substrate transporter like domains"/>
    <property type="match status" value="1"/>
</dbReference>
<feature type="transmembrane region" description="Helical" evidence="8">
    <location>
        <begin position="201"/>
        <end position="219"/>
    </location>
</feature>
<feature type="transmembrane region" description="Helical" evidence="8">
    <location>
        <begin position="429"/>
        <end position="449"/>
    </location>
</feature>
<keyword evidence="4" id="KW-1003">Cell membrane</keyword>
<accession>A0A069SPC3</accession>
<sequence>MSKEKTAFIPKQYFAVVAVLLAIMMSVLDGTIMNIALPTLAHDFDVTPSNAIWIVNAYQLVITMTLLSFASLGDIYGYRRIFLTGISIFAGASLACALSDSFWMLTVSRIIQGFGAACVMSVNTALIRLIYPPQILGRGMGVNAMVVAVSAAAGPSIAGSILALGSWHWLFVINIPLGLAALVIGHRFLPHNPASDTKHKFDKISAIANALTFGLLIYTLEGFAHAENRKFIAIQLVLLIIIGTYFIRRQLKETTPILPVNLLKIPIFALSIGTSITSFTAQMLAMVSLPFFMQNILGYSAVQIGLLLTPWPLATILTAPLAGRLVEKVHPGLLGGIGMAIFATGLFTLYLLPPHPAEWNIIWRMALCGMGFGLFQTPNNVTIVSSAPTHRSGGASGMLGTARLLGQTLGTTLVALLFRMFAEGHRAQACLLLAIFFAIAAGVVSSIRMTQASPAGKK</sequence>
<name>A0A069SPC3_PHOVU</name>
<dbReference type="GO" id="GO:0022857">
    <property type="term" value="F:transmembrane transporter activity"/>
    <property type="evidence" value="ECO:0007669"/>
    <property type="project" value="InterPro"/>
</dbReference>
<dbReference type="FunFam" id="1.20.1250.20:FF:000168">
    <property type="entry name" value="Transporter, major facilitator family"/>
    <property type="match status" value="1"/>
</dbReference>
<feature type="domain" description="Major facilitator superfamily (MFS) profile" evidence="9">
    <location>
        <begin position="15"/>
        <end position="452"/>
    </location>
</feature>
<feature type="transmembrane region" description="Helical" evidence="8">
    <location>
        <begin position="333"/>
        <end position="352"/>
    </location>
</feature>
<dbReference type="FunFam" id="1.20.1720.10:FF:000011">
    <property type="entry name" value="Transporter, major facilitator family"/>
    <property type="match status" value="1"/>
</dbReference>
<protein>
    <submittedName>
        <fullName evidence="10">H+ antiporter-2 family protein</fullName>
    </submittedName>
</protein>
<dbReference type="PROSITE" id="PS50850">
    <property type="entry name" value="MFS"/>
    <property type="match status" value="1"/>
</dbReference>
<feature type="transmembrane region" description="Helical" evidence="8">
    <location>
        <begin position="267"/>
        <end position="293"/>
    </location>
</feature>
<evidence type="ECO:0000256" key="6">
    <source>
        <dbReference type="ARBA" id="ARBA00022989"/>
    </source>
</evidence>
<evidence type="ECO:0000313" key="11">
    <source>
        <dbReference type="Proteomes" id="UP000027661"/>
    </source>
</evidence>
<dbReference type="AlphaFoldDB" id="A0A069SPC3"/>
<dbReference type="InterPro" id="IPR020846">
    <property type="entry name" value="MFS_dom"/>
</dbReference>
<dbReference type="Gene3D" id="1.20.1720.10">
    <property type="entry name" value="Multidrug resistance protein D"/>
    <property type="match status" value="1"/>
</dbReference>
<feature type="transmembrane region" description="Helical" evidence="8">
    <location>
        <begin position="231"/>
        <end position="247"/>
    </location>
</feature>
<dbReference type="PANTHER" id="PTHR42718">
    <property type="entry name" value="MAJOR FACILITATOR SUPERFAMILY MULTIDRUG TRANSPORTER MFSC"/>
    <property type="match status" value="1"/>
</dbReference>
<comment type="caution">
    <text evidence="10">The sequence shown here is derived from an EMBL/GenBank/DDBJ whole genome shotgun (WGS) entry which is preliminary data.</text>
</comment>
<keyword evidence="6 8" id="KW-1133">Transmembrane helix</keyword>
<dbReference type="Proteomes" id="UP000027661">
    <property type="component" value="Unassembled WGS sequence"/>
</dbReference>
<dbReference type="CDD" id="cd17321">
    <property type="entry name" value="MFS_MMR_MDR_like"/>
    <property type="match status" value="1"/>
</dbReference>
<reference evidence="10 11" key="1">
    <citation type="submission" date="2014-04" db="EMBL/GenBank/DDBJ databases">
        <authorList>
            <person name="Sears C."/>
            <person name="Carroll K."/>
            <person name="Sack B.R."/>
            <person name="Qadri F."/>
            <person name="Myers L.L."/>
            <person name="Chung G.-T."/>
            <person name="Escheverria P."/>
            <person name="Fraser C.M."/>
            <person name="Sadzewicz L."/>
            <person name="Shefchek K.A."/>
            <person name="Tallon L."/>
            <person name="Das S.P."/>
            <person name="Daugherty S."/>
            <person name="Mongodin E.F."/>
        </authorList>
    </citation>
    <scope>NUCLEOTIDE SEQUENCE [LARGE SCALE GENOMIC DNA]</scope>
    <source>
        <strain evidence="10 11">3975 RP4</strain>
    </source>
</reference>
<feature type="transmembrane region" description="Helical" evidence="8">
    <location>
        <begin position="12"/>
        <end position="36"/>
    </location>
</feature>
<keyword evidence="7 8" id="KW-0472">Membrane</keyword>
<organism evidence="10 11">
    <name type="scientific">Phocaeicola vulgatus str. 3975 RP4</name>
    <dbReference type="NCBI Taxonomy" id="1339352"/>
    <lineage>
        <taxon>Bacteria</taxon>
        <taxon>Pseudomonadati</taxon>
        <taxon>Bacteroidota</taxon>
        <taxon>Bacteroidia</taxon>
        <taxon>Bacteroidales</taxon>
        <taxon>Bacteroidaceae</taxon>
        <taxon>Phocaeicola</taxon>
    </lineage>
</organism>
<feature type="transmembrane region" description="Helical" evidence="8">
    <location>
        <begin position="51"/>
        <end position="69"/>
    </location>
</feature>
<proteinExistence type="inferred from homology"/>
<dbReference type="GO" id="GO:0005886">
    <property type="term" value="C:plasma membrane"/>
    <property type="evidence" value="ECO:0007669"/>
    <property type="project" value="UniProtKB-SubCell"/>
</dbReference>
<dbReference type="Pfam" id="PF07690">
    <property type="entry name" value="MFS_1"/>
    <property type="match status" value="1"/>
</dbReference>
<evidence type="ECO:0000256" key="1">
    <source>
        <dbReference type="ARBA" id="ARBA00004651"/>
    </source>
</evidence>
<evidence type="ECO:0000313" key="10">
    <source>
        <dbReference type="EMBL" id="KDS56938.1"/>
    </source>
</evidence>
<evidence type="ECO:0000256" key="7">
    <source>
        <dbReference type="ARBA" id="ARBA00023136"/>
    </source>
</evidence>
<dbReference type="PRINTS" id="PR01036">
    <property type="entry name" value="TCRTETB"/>
</dbReference>
<keyword evidence="3" id="KW-0813">Transport</keyword>
<comment type="similarity">
    <text evidence="2">Belongs to the major facilitator superfamily. EmrB family.</text>
</comment>
<evidence type="ECO:0000256" key="4">
    <source>
        <dbReference type="ARBA" id="ARBA00022475"/>
    </source>
</evidence>
<comment type="subcellular location">
    <subcellularLocation>
        <location evidence="1">Cell membrane</location>
        <topology evidence="1">Multi-pass membrane protein</topology>
    </subcellularLocation>
</comment>
<feature type="transmembrane region" description="Helical" evidence="8">
    <location>
        <begin position="110"/>
        <end position="130"/>
    </location>
</feature>